<evidence type="ECO:0000313" key="2">
    <source>
        <dbReference type="EMBL" id="PRP73094.1"/>
    </source>
</evidence>
<comment type="caution">
    <text evidence="2">The sequence shown here is derived from an EMBL/GenBank/DDBJ whole genome shotgun (WGS) entry which is preliminary data.</text>
</comment>
<feature type="compositionally biased region" description="Basic residues" evidence="1">
    <location>
        <begin position="135"/>
        <end position="147"/>
    </location>
</feature>
<dbReference type="InParanoid" id="A0A2P6MN04"/>
<sequence>MQTEHATNTNMNTMNPYGQTTYVHNSFVQTPTYPPVQTVIVPPVGVQPTVITMPRATVVPTTTFIPGITETTHHINQAGMMGGVVGPAGLAGPLSHGGPNPGYAAAPGAYPAVKLRGKHGFKGTEYAQPGFVHAKGGKNTKYGHKGYKVNGLKSTHQQESHPTRSEIKHKYRK</sequence>
<gene>
    <name evidence="2" type="ORF">PROFUN_13670</name>
</gene>
<protein>
    <submittedName>
        <fullName evidence="2">Uncharacterized protein</fullName>
    </submittedName>
</protein>
<organism evidence="2 3">
    <name type="scientific">Planoprotostelium fungivorum</name>
    <dbReference type="NCBI Taxonomy" id="1890364"/>
    <lineage>
        <taxon>Eukaryota</taxon>
        <taxon>Amoebozoa</taxon>
        <taxon>Evosea</taxon>
        <taxon>Variosea</taxon>
        <taxon>Cavosteliida</taxon>
        <taxon>Cavosteliaceae</taxon>
        <taxon>Planoprotostelium</taxon>
    </lineage>
</organism>
<feature type="region of interest" description="Disordered" evidence="1">
    <location>
        <begin position="132"/>
        <end position="173"/>
    </location>
</feature>
<name>A0A2P6MN04_9EUKA</name>
<evidence type="ECO:0000256" key="1">
    <source>
        <dbReference type="SAM" id="MobiDB-lite"/>
    </source>
</evidence>
<reference evidence="2 3" key="1">
    <citation type="journal article" date="2018" name="Genome Biol. Evol.">
        <title>Multiple Roots of Fruiting Body Formation in Amoebozoa.</title>
        <authorList>
            <person name="Hillmann F."/>
            <person name="Forbes G."/>
            <person name="Novohradska S."/>
            <person name="Ferling I."/>
            <person name="Riege K."/>
            <person name="Groth M."/>
            <person name="Westermann M."/>
            <person name="Marz M."/>
            <person name="Spaller T."/>
            <person name="Winckler T."/>
            <person name="Schaap P."/>
            <person name="Glockner G."/>
        </authorList>
    </citation>
    <scope>NUCLEOTIDE SEQUENCE [LARGE SCALE GENOMIC DNA]</scope>
    <source>
        <strain evidence="2 3">Jena</strain>
    </source>
</reference>
<dbReference type="AlphaFoldDB" id="A0A2P6MN04"/>
<proteinExistence type="predicted"/>
<accession>A0A2P6MN04</accession>
<dbReference type="Proteomes" id="UP000241769">
    <property type="component" value="Unassembled WGS sequence"/>
</dbReference>
<feature type="compositionally biased region" description="Basic and acidic residues" evidence="1">
    <location>
        <begin position="156"/>
        <end position="173"/>
    </location>
</feature>
<dbReference type="EMBL" id="MDYQ01000673">
    <property type="protein sequence ID" value="PRP73094.1"/>
    <property type="molecule type" value="Genomic_DNA"/>
</dbReference>
<keyword evidence="3" id="KW-1185">Reference proteome</keyword>
<evidence type="ECO:0000313" key="3">
    <source>
        <dbReference type="Proteomes" id="UP000241769"/>
    </source>
</evidence>